<reference evidence="2" key="1">
    <citation type="submission" date="2020-03" db="EMBL/GenBank/DDBJ databases">
        <authorList>
            <person name="Weist P."/>
        </authorList>
    </citation>
    <scope>NUCLEOTIDE SEQUENCE</scope>
</reference>
<gene>
    <name evidence="2" type="ORF">PLEPLA_LOCUS14152</name>
</gene>
<evidence type="ECO:0000313" key="2">
    <source>
        <dbReference type="EMBL" id="CAB1426217.1"/>
    </source>
</evidence>
<dbReference type="EMBL" id="CADEAL010000868">
    <property type="protein sequence ID" value="CAB1426217.1"/>
    <property type="molecule type" value="Genomic_DNA"/>
</dbReference>
<dbReference type="AlphaFoldDB" id="A0A9N7U8Q9"/>
<protein>
    <submittedName>
        <fullName evidence="2">Uncharacterized protein</fullName>
    </submittedName>
</protein>
<accession>A0A9N7U8Q9</accession>
<sequence length="150" mass="16213">MHRYCRLAGNLSALTDSQWSTESHPTVSARYCSNHVRVCCECELFQCGFPGSGQESVGHRAGIKQQNNGELPPLNLLMGSQWLPWLPPNYQPLDSLTSLHQAGSGATSVILQSLSSAAVHAASPGSQQMSLPVKKQTNNKLNSPSCRPKL</sequence>
<keyword evidence="3" id="KW-1185">Reference proteome</keyword>
<evidence type="ECO:0000256" key="1">
    <source>
        <dbReference type="SAM" id="MobiDB-lite"/>
    </source>
</evidence>
<dbReference type="Proteomes" id="UP001153269">
    <property type="component" value="Unassembled WGS sequence"/>
</dbReference>
<proteinExistence type="predicted"/>
<comment type="caution">
    <text evidence="2">The sequence shown here is derived from an EMBL/GenBank/DDBJ whole genome shotgun (WGS) entry which is preliminary data.</text>
</comment>
<organism evidence="2 3">
    <name type="scientific">Pleuronectes platessa</name>
    <name type="common">European plaice</name>
    <dbReference type="NCBI Taxonomy" id="8262"/>
    <lineage>
        <taxon>Eukaryota</taxon>
        <taxon>Metazoa</taxon>
        <taxon>Chordata</taxon>
        <taxon>Craniata</taxon>
        <taxon>Vertebrata</taxon>
        <taxon>Euteleostomi</taxon>
        <taxon>Actinopterygii</taxon>
        <taxon>Neopterygii</taxon>
        <taxon>Teleostei</taxon>
        <taxon>Neoteleostei</taxon>
        <taxon>Acanthomorphata</taxon>
        <taxon>Carangaria</taxon>
        <taxon>Pleuronectiformes</taxon>
        <taxon>Pleuronectoidei</taxon>
        <taxon>Pleuronectidae</taxon>
        <taxon>Pleuronectes</taxon>
    </lineage>
</organism>
<name>A0A9N7U8Q9_PLEPL</name>
<evidence type="ECO:0000313" key="3">
    <source>
        <dbReference type="Proteomes" id="UP001153269"/>
    </source>
</evidence>
<feature type="region of interest" description="Disordered" evidence="1">
    <location>
        <begin position="124"/>
        <end position="150"/>
    </location>
</feature>